<dbReference type="InParanoid" id="A0A0D0B7I6"/>
<name>A0A0D0B7I6_9AGAM</name>
<evidence type="ECO:0000313" key="2">
    <source>
        <dbReference type="Proteomes" id="UP000054485"/>
    </source>
</evidence>
<gene>
    <name evidence="1" type="ORF">CY34DRAFT_302879</name>
</gene>
<accession>A0A0D0B7I6</accession>
<organism evidence="1 2">
    <name type="scientific">Suillus luteus UH-Slu-Lm8-n1</name>
    <dbReference type="NCBI Taxonomy" id="930992"/>
    <lineage>
        <taxon>Eukaryota</taxon>
        <taxon>Fungi</taxon>
        <taxon>Dikarya</taxon>
        <taxon>Basidiomycota</taxon>
        <taxon>Agaricomycotina</taxon>
        <taxon>Agaricomycetes</taxon>
        <taxon>Agaricomycetidae</taxon>
        <taxon>Boletales</taxon>
        <taxon>Suillineae</taxon>
        <taxon>Suillaceae</taxon>
        <taxon>Suillus</taxon>
    </lineage>
</organism>
<sequence>MELQGCRMHSFMSEIESCSMVRKASPCPKWANIAMTLQVSTRHLELPPKSCLWVATPGLLCCGRLKYAQAILREHRSLRSIQIVAVIQLEAWVGELGKSILCGVLINLWLPVGTAVVAFRPPIRTSLGSSLSLLLCPFIRKSPSFP</sequence>
<dbReference type="Proteomes" id="UP000054485">
    <property type="component" value="Unassembled WGS sequence"/>
</dbReference>
<reference evidence="2" key="2">
    <citation type="submission" date="2015-01" db="EMBL/GenBank/DDBJ databases">
        <title>Evolutionary Origins and Diversification of the Mycorrhizal Mutualists.</title>
        <authorList>
            <consortium name="DOE Joint Genome Institute"/>
            <consortium name="Mycorrhizal Genomics Consortium"/>
            <person name="Kohler A."/>
            <person name="Kuo A."/>
            <person name="Nagy L.G."/>
            <person name="Floudas D."/>
            <person name="Copeland A."/>
            <person name="Barry K.W."/>
            <person name="Cichocki N."/>
            <person name="Veneault-Fourrey C."/>
            <person name="LaButti K."/>
            <person name="Lindquist E.A."/>
            <person name="Lipzen A."/>
            <person name="Lundell T."/>
            <person name="Morin E."/>
            <person name="Murat C."/>
            <person name="Riley R."/>
            <person name="Ohm R."/>
            <person name="Sun H."/>
            <person name="Tunlid A."/>
            <person name="Henrissat B."/>
            <person name="Grigoriev I.V."/>
            <person name="Hibbett D.S."/>
            <person name="Martin F."/>
        </authorList>
    </citation>
    <scope>NUCLEOTIDE SEQUENCE [LARGE SCALE GENOMIC DNA]</scope>
    <source>
        <strain evidence="2">UH-Slu-Lm8-n1</strain>
    </source>
</reference>
<proteinExistence type="predicted"/>
<keyword evidence="2" id="KW-1185">Reference proteome</keyword>
<dbReference type="AlphaFoldDB" id="A0A0D0B7I6"/>
<reference evidence="1 2" key="1">
    <citation type="submission" date="2014-04" db="EMBL/GenBank/DDBJ databases">
        <authorList>
            <consortium name="DOE Joint Genome Institute"/>
            <person name="Kuo A."/>
            <person name="Ruytinx J."/>
            <person name="Rineau F."/>
            <person name="Colpaert J."/>
            <person name="Kohler A."/>
            <person name="Nagy L.G."/>
            <person name="Floudas D."/>
            <person name="Copeland A."/>
            <person name="Barry K.W."/>
            <person name="Cichocki N."/>
            <person name="Veneault-Fourrey C."/>
            <person name="LaButti K."/>
            <person name="Lindquist E.A."/>
            <person name="Lipzen A."/>
            <person name="Lundell T."/>
            <person name="Morin E."/>
            <person name="Murat C."/>
            <person name="Sun H."/>
            <person name="Tunlid A."/>
            <person name="Henrissat B."/>
            <person name="Grigoriev I.V."/>
            <person name="Hibbett D.S."/>
            <person name="Martin F."/>
            <person name="Nordberg H.P."/>
            <person name="Cantor M.N."/>
            <person name="Hua S.X."/>
        </authorList>
    </citation>
    <scope>NUCLEOTIDE SEQUENCE [LARGE SCALE GENOMIC DNA]</scope>
    <source>
        <strain evidence="1 2">UH-Slu-Lm8-n1</strain>
    </source>
</reference>
<dbReference type="HOGENOM" id="CLU_1778690_0_0_1"/>
<evidence type="ECO:0000313" key="1">
    <source>
        <dbReference type="EMBL" id="KIK39788.1"/>
    </source>
</evidence>
<protein>
    <submittedName>
        <fullName evidence="1">Uncharacterized protein</fullName>
    </submittedName>
</protein>
<dbReference type="EMBL" id="KN835328">
    <property type="protein sequence ID" value="KIK39788.1"/>
    <property type="molecule type" value="Genomic_DNA"/>
</dbReference>